<accession>A0A1D6HKY9</accession>
<gene>
    <name evidence="1" type="ORF">ZEAMMB73_Zm00001d018130</name>
</gene>
<sequence>MPDLSCYGIFYFENALIIFRIKKILHVAAFICEDSLFFRYRLSCCLLIYRAYIFQLNIEVTPTLILTGFGAFIALWILSSVVAAVDSVPLVQKLQYPFMKSTVSFSTKCSLTCLADS</sequence>
<organism evidence="1">
    <name type="scientific">Zea mays</name>
    <name type="common">Maize</name>
    <dbReference type="NCBI Taxonomy" id="4577"/>
    <lineage>
        <taxon>Eukaryota</taxon>
        <taxon>Viridiplantae</taxon>
        <taxon>Streptophyta</taxon>
        <taxon>Embryophyta</taxon>
        <taxon>Tracheophyta</taxon>
        <taxon>Spermatophyta</taxon>
        <taxon>Magnoliopsida</taxon>
        <taxon>Liliopsida</taxon>
        <taxon>Poales</taxon>
        <taxon>Poaceae</taxon>
        <taxon>PACMAD clade</taxon>
        <taxon>Panicoideae</taxon>
        <taxon>Andropogonodae</taxon>
        <taxon>Andropogoneae</taxon>
        <taxon>Tripsacinae</taxon>
        <taxon>Zea</taxon>
    </lineage>
</organism>
<evidence type="ECO:0000313" key="1">
    <source>
        <dbReference type="EMBL" id="AQK75088.1"/>
    </source>
</evidence>
<proteinExistence type="predicted"/>
<dbReference type="EMBL" id="CM000781">
    <property type="protein sequence ID" value="AQK75088.1"/>
    <property type="molecule type" value="Genomic_DNA"/>
</dbReference>
<reference evidence="1" key="1">
    <citation type="submission" date="2015-12" db="EMBL/GenBank/DDBJ databases">
        <title>Update maize B73 reference genome by single molecule sequencing technologies.</title>
        <authorList>
            <consortium name="Maize Genome Sequencing Project"/>
            <person name="Ware D."/>
        </authorList>
    </citation>
    <scope>NUCLEOTIDE SEQUENCE</scope>
    <source>
        <tissue evidence="1">Seedling</tissue>
    </source>
</reference>
<protein>
    <submittedName>
        <fullName evidence="1">Protein CURVATURE THYLAKOID 1D chloroplastic</fullName>
    </submittedName>
</protein>
<name>A0A1D6HKY9_MAIZE</name>
<dbReference type="AlphaFoldDB" id="A0A1D6HKY9"/>